<gene>
    <name evidence="2" type="ORF">ASTO00021_LOCUS6638</name>
</gene>
<keyword evidence="1" id="KW-0812">Transmembrane</keyword>
<keyword evidence="1" id="KW-0472">Membrane</keyword>
<accession>A0A7S3LQJ3</accession>
<evidence type="ECO:0000313" key="2">
    <source>
        <dbReference type="EMBL" id="CAE0436375.1"/>
    </source>
</evidence>
<proteinExistence type="predicted"/>
<organism evidence="2">
    <name type="scientific">Aplanochytrium stocchinoi</name>
    <dbReference type="NCBI Taxonomy" id="215587"/>
    <lineage>
        <taxon>Eukaryota</taxon>
        <taxon>Sar</taxon>
        <taxon>Stramenopiles</taxon>
        <taxon>Bigyra</taxon>
        <taxon>Labyrinthulomycetes</taxon>
        <taxon>Thraustochytrida</taxon>
        <taxon>Thraustochytriidae</taxon>
        <taxon>Aplanochytrium</taxon>
    </lineage>
</organism>
<dbReference type="AlphaFoldDB" id="A0A7S3LQJ3"/>
<reference evidence="2" key="1">
    <citation type="submission" date="2021-01" db="EMBL/GenBank/DDBJ databases">
        <authorList>
            <person name="Corre E."/>
            <person name="Pelletier E."/>
            <person name="Niang G."/>
            <person name="Scheremetjew M."/>
            <person name="Finn R."/>
            <person name="Kale V."/>
            <person name="Holt S."/>
            <person name="Cochrane G."/>
            <person name="Meng A."/>
            <person name="Brown T."/>
            <person name="Cohen L."/>
        </authorList>
    </citation>
    <scope>NUCLEOTIDE SEQUENCE</scope>
    <source>
        <strain evidence="2">GSBS06</strain>
    </source>
</reference>
<feature type="transmembrane region" description="Helical" evidence="1">
    <location>
        <begin position="12"/>
        <end position="32"/>
    </location>
</feature>
<keyword evidence="1" id="KW-1133">Transmembrane helix</keyword>
<protein>
    <submittedName>
        <fullName evidence="2">Uncharacterized protein</fullName>
    </submittedName>
</protein>
<name>A0A7S3LQJ3_9STRA</name>
<dbReference type="EMBL" id="HBIN01008927">
    <property type="protein sequence ID" value="CAE0436375.1"/>
    <property type="molecule type" value="Transcribed_RNA"/>
</dbReference>
<evidence type="ECO:0000256" key="1">
    <source>
        <dbReference type="SAM" id="Phobius"/>
    </source>
</evidence>
<sequence length="141" mass="15571">MARKPSPRPLKALLVSLLFFSGFVSVLFQFLVASKSNIADINTHMEESETVSLQHPTEILPASLNLPELQVTISAQPHEDNFRELSEATAVITQAQSSKKRRIEIPTESVYRHSAYSISGRLVDLRLLSGNVSLIVNVASK</sequence>